<dbReference type="AlphaFoldDB" id="A0AAD7R438"/>
<accession>A0AAD7R438</accession>
<dbReference type="PANTHER" id="PTHR16675">
    <property type="entry name" value="MHC CLASS I-RELATED"/>
    <property type="match status" value="1"/>
</dbReference>
<dbReference type="GO" id="GO:0009897">
    <property type="term" value="C:external side of plasma membrane"/>
    <property type="evidence" value="ECO:0007669"/>
    <property type="project" value="TreeGrafter"/>
</dbReference>
<dbReference type="InterPro" id="IPR037055">
    <property type="entry name" value="MHC_I-like_Ag-recog_sf"/>
</dbReference>
<evidence type="ECO:0000259" key="3">
    <source>
        <dbReference type="Pfam" id="PF00129"/>
    </source>
</evidence>
<sequence>MEIHVLLGFMLCSTHATSATTHSLKYFFTGVTAGIDLPEFTAVGLVDDELLEYYDSNMKSVIPKTEWLEKSVDQQYWDERTHRAHDVQQFFQAYIKVLMARFKQTQEDDVICPRQRPSVAVCSDDIIVPGPVSSSHEEHLYSVFEALSLSEGKCVSLHCWLLKEPSSCVRAELEGRLCCVFGFVHSGSQLTGLLSLPALGRQLSLLPQGLTEGLLIALFLYGTLLPPTPPGHSTSVPISCTHTGVVVFCGV</sequence>
<keyword evidence="5" id="KW-1185">Reference proteome</keyword>
<dbReference type="SUPFAM" id="SSF54452">
    <property type="entry name" value="MHC antigen-recognition domain"/>
    <property type="match status" value="1"/>
</dbReference>
<organism evidence="4 5">
    <name type="scientific">Aldrovandia affinis</name>
    <dbReference type="NCBI Taxonomy" id="143900"/>
    <lineage>
        <taxon>Eukaryota</taxon>
        <taxon>Metazoa</taxon>
        <taxon>Chordata</taxon>
        <taxon>Craniata</taxon>
        <taxon>Vertebrata</taxon>
        <taxon>Euteleostomi</taxon>
        <taxon>Actinopterygii</taxon>
        <taxon>Neopterygii</taxon>
        <taxon>Teleostei</taxon>
        <taxon>Notacanthiformes</taxon>
        <taxon>Halosauridae</taxon>
        <taxon>Aldrovandia</taxon>
    </lineage>
</organism>
<evidence type="ECO:0000256" key="2">
    <source>
        <dbReference type="SAM" id="SignalP"/>
    </source>
</evidence>
<evidence type="ECO:0000313" key="5">
    <source>
        <dbReference type="Proteomes" id="UP001221898"/>
    </source>
</evidence>
<evidence type="ECO:0000256" key="1">
    <source>
        <dbReference type="ARBA" id="ARBA00023180"/>
    </source>
</evidence>
<dbReference type="InterPro" id="IPR011162">
    <property type="entry name" value="MHC_I/II-like_Ag-recog"/>
</dbReference>
<dbReference type="GO" id="GO:0006955">
    <property type="term" value="P:immune response"/>
    <property type="evidence" value="ECO:0007669"/>
    <property type="project" value="TreeGrafter"/>
</dbReference>
<dbReference type="EMBL" id="JAINUG010000710">
    <property type="protein sequence ID" value="KAJ8362271.1"/>
    <property type="molecule type" value="Genomic_DNA"/>
</dbReference>
<dbReference type="Gene3D" id="3.30.500.10">
    <property type="entry name" value="MHC class I-like antigen recognition-like"/>
    <property type="match status" value="1"/>
</dbReference>
<keyword evidence="2" id="KW-0732">Signal</keyword>
<proteinExistence type="predicted"/>
<evidence type="ECO:0000313" key="4">
    <source>
        <dbReference type="EMBL" id="KAJ8362271.1"/>
    </source>
</evidence>
<gene>
    <name evidence="4" type="ORF">AAFF_G00386630</name>
</gene>
<feature type="domain" description="MHC class I-like antigen recognition-like" evidence="3">
    <location>
        <begin position="21"/>
        <end position="107"/>
    </location>
</feature>
<dbReference type="Proteomes" id="UP001221898">
    <property type="component" value="Unassembled WGS sequence"/>
</dbReference>
<protein>
    <recommendedName>
        <fullName evidence="3">MHC class I-like antigen recognition-like domain-containing protein</fullName>
    </recommendedName>
</protein>
<comment type="caution">
    <text evidence="4">The sequence shown here is derived from an EMBL/GenBank/DDBJ whole genome shotgun (WGS) entry which is preliminary data.</text>
</comment>
<name>A0AAD7R438_9TELE</name>
<feature type="chain" id="PRO_5042015880" description="MHC class I-like antigen recognition-like domain-containing protein" evidence="2">
    <location>
        <begin position="20"/>
        <end position="251"/>
    </location>
</feature>
<dbReference type="InterPro" id="IPR011161">
    <property type="entry name" value="MHC_I-like_Ag-recog"/>
</dbReference>
<dbReference type="GO" id="GO:0005615">
    <property type="term" value="C:extracellular space"/>
    <property type="evidence" value="ECO:0007669"/>
    <property type="project" value="TreeGrafter"/>
</dbReference>
<dbReference type="InterPro" id="IPR050208">
    <property type="entry name" value="MHC_class-I_related"/>
</dbReference>
<reference evidence="4" key="1">
    <citation type="journal article" date="2023" name="Science">
        <title>Genome structures resolve the early diversification of teleost fishes.</title>
        <authorList>
            <person name="Parey E."/>
            <person name="Louis A."/>
            <person name="Montfort J."/>
            <person name="Bouchez O."/>
            <person name="Roques C."/>
            <person name="Iampietro C."/>
            <person name="Lluch J."/>
            <person name="Castinel A."/>
            <person name="Donnadieu C."/>
            <person name="Desvignes T."/>
            <person name="Floi Bucao C."/>
            <person name="Jouanno E."/>
            <person name="Wen M."/>
            <person name="Mejri S."/>
            <person name="Dirks R."/>
            <person name="Jansen H."/>
            <person name="Henkel C."/>
            <person name="Chen W.J."/>
            <person name="Zahm M."/>
            <person name="Cabau C."/>
            <person name="Klopp C."/>
            <person name="Thompson A.W."/>
            <person name="Robinson-Rechavi M."/>
            <person name="Braasch I."/>
            <person name="Lecointre G."/>
            <person name="Bobe J."/>
            <person name="Postlethwait J.H."/>
            <person name="Berthelot C."/>
            <person name="Roest Crollius H."/>
            <person name="Guiguen Y."/>
        </authorList>
    </citation>
    <scope>NUCLEOTIDE SEQUENCE</scope>
    <source>
        <strain evidence="4">NC1722</strain>
    </source>
</reference>
<keyword evidence="1" id="KW-0325">Glycoprotein</keyword>
<dbReference type="Pfam" id="PF00129">
    <property type="entry name" value="MHC_I"/>
    <property type="match status" value="1"/>
</dbReference>
<feature type="signal peptide" evidence="2">
    <location>
        <begin position="1"/>
        <end position="19"/>
    </location>
</feature>
<dbReference type="PANTHER" id="PTHR16675:SF237">
    <property type="entry name" value="MHC CLASS I ANTIGEN TRANSCRIPT VARIANT 1-RELATED"/>
    <property type="match status" value="1"/>
</dbReference>